<dbReference type="PANTHER" id="PTHR23272:SF104">
    <property type="entry name" value="HAT FAMILY DIMERISATION DOMAIN CONTAINING PROTEIN, EXPRESSED"/>
    <property type="match status" value="1"/>
</dbReference>
<dbReference type="InterPro" id="IPR008906">
    <property type="entry name" value="HATC_C_dom"/>
</dbReference>
<reference evidence="2 3" key="1">
    <citation type="submission" date="2014-06" db="EMBL/GenBank/DDBJ databases">
        <title>Evolutionary Origins and Diversification of the Mycorrhizal Mutualists.</title>
        <authorList>
            <consortium name="DOE Joint Genome Institute"/>
            <consortium name="Mycorrhizal Genomics Consortium"/>
            <person name="Kohler A."/>
            <person name="Kuo A."/>
            <person name="Nagy L.G."/>
            <person name="Floudas D."/>
            <person name="Copeland A."/>
            <person name="Barry K.W."/>
            <person name="Cichocki N."/>
            <person name="Veneault-Fourrey C."/>
            <person name="LaButti K."/>
            <person name="Lindquist E.A."/>
            <person name="Lipzen A."/>
            <person name="Lundell T."/>
            <person name="Morin E."/>
            <person name="Murat C."/>
            <person name="Riley R."/>
            <person name="Ohm R."/>
            <person name="Sun H."/>
            <person name="Tunlid A."/>
            <person name="Henrissat B."/>
            <person name="Grigoriev I.V."/>
            <person name="Hibbett D.S."/>
            <person name="Martin F."/>
        </authorList>
    </citation>
    <scope>NUCLEOTIDE SEQUENCE [LARGE SCALE GENOMIC DNA]</scope>
    <source>
        <strain evidence="2 3">SS14</strain>
    </source>
</reference>
<keyword evidence="3" id="KW-1185">Reference proteome</keyword>
<dbReference type="AlphaFoldDB" id="A0A0C9UL28"/>
<sequence length="362" mass="41629">MVVRWSSTFTLASTSLSLKDTIQYFVFQLSTAEKDEEKRRKLRELLLTDKEWSNLKEFRDILMISDNAQQAFSSETYPTLSMGIPALEAMHAGYTRKRRKVSERLHEPINKALDKIEEYYDKTSCSDAYLVSMAVNPDSKFTHLRKHWSKELYDEAIESLEKIFAARYKKLNGEGCPKQRVNPRNSKLNRLLLELSDSDDESQVDDTTAQEPVAKPWMKDFIHWMEHYEIVPEGMDGITWWRLNAQRYPTWASLALDYLPIMVSSVSSERAFSAAGITISKRRNRLNGDIVEALQTLKCAIRKDLLVRPPMPSSLLEEKLQVEEKAEIEISKQVAGELAGDDEGDENDDGTIFELVSDEEDE</sequence>
<organism evidence="2 3">
    <name type="scientific">Sphaerobolus stellatus (strain SS14)</name>
    <dbReference type="NCBI Taxonomy" id="990650"/>
    <lineage>
        <taxon>Eukaryota</taxon>
        <taxon>Fungi</taxon>
        <taxon>Dikarya</taxon>
        <taxon>Basidiomycota</taxon>
        <taxon>Agaricomycotina</taxon>
        <taxon>Agaricomycetes</taxon>
        <taxon>Phallomycetidae</taxon>
        <taxon>Geastrales</taxon>
        <taxon>Sphaerobolaceae</taxon>
        <taxon>Sphaerobolus</taxon>
    </lineage>
</organism>
<evidence type="ECO:0000313" key="3">
    <source>
        <dbReference type="Proteomes" id="UP000054279"/>
    </source>
</evidence>
<name>A0A0C9UL28_SPHS4</name>
<protein>
    <recommendedName>
        <fullName evidence="1">HAT C-terminal dimerisation domain-containing protein</fullName>
    </recommendedName>
</protein>
<dbReference type="Pfam" id="PF05699">
    <property type="entry name" value="Dimer_Tnp_hAT"/>
    <property type="match status" value="1"/>
</dbReference>
<evidence type="ECO:0000313" key="2">
    <source>
        <dbReference type="EMBL" id="KIJ35599.1"/>
    </source>
</evidence>
<feature type="domain" description="HAT C-terminal dimerisation" evidence="1">
    <location>
        <begin position="224"/>
        <end position="298"/>
    </location>
</feature>
<dbReference type="Proteomes" id="UP000054279">
    <property type="component" value="Unassembled WGS sequence"/>
</dbReference>
<proteinExistence type="predicted"/>
<accession>A0A0C9UL28</accession>
<dbReference type="EMBL" id="KN837187">
    <property type="protein sequence ID" value="KIJ35599.1"/>
    <property type="molecule type" value="Genomic_DNA"/>
</dbReference>
<dbReference type="OrthoDB" id="2690041at2759"/>
<gene>
    <name evidence="2" type="ORF">M422DRAFT_262184</name>
</gene>
<dbReference type="PANTHER" id="PTHR23272">
    <property type="entry name" value="BED FINGER-RELATED"/>
    <property type="match status" value="1"/>
</dbReference>
<dbReference type="HOGENOM" id="CLU_009123_2_1_1"/>
<dbReference type="SUPFAM" id="SSF53098">
    <property type="entry name" value="Ribonuclease H-like"/>
    <property type="match status" value="1"/>
</dbReference>
<dbReference type="GO" id="GO:0046983">
    <property type="term" value="F:protein dimerization activity"/>
    <property type="evidence" value="ECO:0007669"/>
    <property type="project" value="InterPro"/>
</dbReference>
<dbReference type="InterPro" id="IPR012337">
    <property type="entry name" value="RNaseH-like_sf"/>
</dbReference>
<evidence type="ECO:0000259" key="1">
    <source>
        <dbReference type="Pfam" id="PF05699"/>
    </source>
</evidence>